<evidence type="ECO:0000256" key="3">
    <source>
        <dbReference type="ARBA" id="ARBA00022692"/>
    </source>
</evidence>
<feature type="transmembrane region" description="Helical" evidence="7">
    <location>
        <begin position="124"/>
        <end position="144"/>
    </location>
</feature>
<keyword evidence="5 7" id="KW-0472">Membrane</keyword>
<sequence length="333" mass="34216">MGGHAAHLAGAAAWLPAVAVVAVPLAAYAVLVARRRRRLGRGWSRWRTASLVAGLLLVAAAVAPPLARAAHEDLRGHMVQHLLLGMYAPLGLVLAAPVTLLLGASPPRTGRRVTAVLRRRPVHVLAHPVTAAVLDIGALHVLYLTPLHALAQRSPLVHGLVAVHLLVAGCLFTWAVAGPDPAPRRPGLAVRLGVLVLAGAAHAHLAKLLHARAGDLAAGWGTSVADVEAAAQWMYYGGDGAEVLLAVALCAAWYRRGAQPARRGHSMAGQVSMTTSSPAARARSAAASSTTPSWSQTPRAPRATASSTTAPASSERTNTSTTSTGNGTSASEA</sequence>
<evidence type="ECO:0000313" key="8">
    <source>
        <dbReference type="EMBL" id="RJK95330.1"/>
    </source>
</evidence>
<evidence type="ECO:0000256" key="6">
    <source>
        <dbReference type="SAM" id="MobiDB-lite"/>
    </source>
</evidence>
<feature type="region of interest" description="Disordered" evidence="6">
    <location>
        <begin position="263"/>
        <end position="333"/>
    </location>
</feature>
<dbReference type="EMBL" id="QZEZ01000005">
    <property type="protein sequence ID" value="RJK95330.1"/>
    <property type="molecule type" value="Genomic_DNA"/>
</dbReference>
<feature type="transmembrane region" description="Helical" evidence="7">
    <location>
        <begin position="86"/>
        <end position="104"/>
    </location>
</feature>
<keyword evidence="3 7" id="KW-0812">Transmembrane</keyword>
<gene>
    <name evidence="8" type="ORF">D5H78_11730</name>
</gene>
<feature type="transmembrane region" description="Helical" evidence="7">
    <location>
        <begin position="156"/>
        <end position="176"/>
    </location>
</feature>
<comment type="caution">
    <text evidence="8">The sequence shown here is derived from an EMBL/GenBank/DDBJ whole genome shotgun (WGS) entry which is preliminary data.</text>
</comment>
<protein>
    <submittedName>
        <fullName evidence="8">Cytochrome c oxidase assembly protein</fullName>
    </submittedName>
</protein>
<evidence type="ECO:0000256" key="7">
    <source>
        <dbReference type="SAM" id="Phobius"/>
    </source>
</evidence>
<accession>A0A3A3YV00</accession>
<keyword evidence="2" id="KW-1003">Cell membrane</keyword>
<feature type="transmembrane region" description="Helical" evidence="7">
    <location>
        <begin position="188"/>
        <end position="206"/>
    </location>
</feature>
<keyword evidence="9" id="KW-1185">Reference proteome</keyword>
<evidence type="ECO:0000256" key="1">
    <source>
        <dbReference type="ARBA" id="ARBA00004651"/>
    </source>
</evidence>
<reference evidence="8 9" key="1">
    <citation type="submission" date="2018-09" db="EMBL/GenBank/DDBJ databases">
        <title>YIM 75000 draft genome.</title>
        <authorList>
            <person name="Tang S."/>
            <person name="Feng Y."/>
        </authorList>
    </citation>
    <scope>NUCLEOTIDE SEQUENCE [LARGE SCALE GENOMIC DNA]</scope>
    <source>
        <strain evidence="8 9">YIM 75000</strain>
    </source>
</reference>
<dbReference type="Pfam" id="PF09678">
    <property type="entry name" value="Caa3_CtaG"/>
    <property type="match status" value="1"/>
</dbReference>
<proteinExistence type="predicted"/>
<organism evidence="8 9">
    <name type="scientific">Vallicoccus soli</name>
    <dbReference type="NCBI Taxonomy" id="2339232"/>
    <lineage>
        <taxon>Bacteria</taxon>
        <taxon>Bacillati</taxon>
        <taxon>Actinomycetota</taxon>
        <taxon>Actinomycetes</taxon>
        <taxon>Motilibacterales</taxon>
        <taxon>Vallicoccaceae</taxon>
        <taxon>Vallicoccus</taxon>
    </lineage>
</organism>
<feature type="transmembrane region" description="Helical" evidence="7">
    <location>
        <begin position="233"/>
        <end position="254"/>
    </location>
</feature>
<feature type="compositionally biased region" description="Low complexity" evidence="6">
    <location>
        <begin position="274"/>
        <end position="333"/>
    </location>
</feature>
<comment type="subcellular location">
    <subcellularLocation>
        <location evidence="1">Cell membrane</location>
        <topology evidence="1">Multi-pass membrane protein</topology>
    </subcellularLocation>
</comment>
<dbReference type="AlphaFoldDB" id="A0A3A3YV00"/>
<dbReference type="OrthoDB" id="5024156at2"/>
<evidence type="ECO:0000256" key="5">
    <source>
        <dbReference type="ARBA" id="ARBA00023136"/>
    </source>
</evidence>
<keyword evidence="4 7" id="KW-1133">Transmembrane helix</keyword>
<dbReference type="InterPro" id="IPR019108">
    <property type="entry name" value="Caa3_assmbl_CtaG-rel"/>
</dbReference>
<dbReference type="Proteomes" id="UP000265614">
    <property type="component" value="Unassembled WGS sequence"/>
</dbReference>
<feature type="transmembrane region" description="Helical" evidence="7">
    <location>
        <begin position="46"/>
        <end position="66"/>
    </location>
</feature>
<evidence type="ECO:0000256" key="2">
    <source>
        <dbReference type="ARBA" id="ARBA00022475"/>
    </source>
</evidence>
<evidence type="ECO:0000256" key="4">
    <source>
        <dbReference type="ARBA" id="ARBA00022989"/>
    </source>
</evidence>
<feature type="transmembrane region" description="Helical" evidence="7">
    <location>
        <begin position="12"/>
        <end position="34"/>
    </location>
</feature>
<dbReference type="GO" id="GO:0005886">
    <property type="term" value="C:plasma membrane"/>
    <property type="evidence" value="ECO:0007669"/>
    <property type="project" value="UniProtKB-SubCell"/>
</dbReference>
<evidence type="ECO:0000313" key="9">
    <source>
        <dbReference type="Proteomes" id="UP000265614"/>
    </source>
</evidence>
<name>A0A3A3YV00_9ACTN</name>